<comment type="caution">
    <text evidence="1">The sequence shown here is derived from an EMBL/GenBank/DDBJ whole genome shotgun (WGS) entry which is preliminary data.</text>
</comment>
<proteinExistence type="predicted"/>
<evidence type="ECO:0000313" key="1">
    <source>
        <dbReference type="EMBL" id="KAG5666097.1"/>
    </source>
</evidence>
<dbReference type="AlphaFoldDB" id="A0A9J6B8A3"/>
<gene>
    <name evidence="1" type="ORF">PVAND_017807</name>
</gene>
<feature type="non-terminal residue" evidence="1">
    <location>
        <position position="572"/>
    </location>
</feature>
<sequence length="572" mass="67260">MFPNDFTNEDKENLKLKSKDFKDYMESIENLHKKVETISDEEFEKLLKFRETRKNFDLLSDEVREFYFSLLSHCNRKYCFNVDNISLAHQALKFNKINLFKCLIQYFCKTFGPDEDEAEKLCSKITNLNIENCKKFTHHHLDVLMSQIRVNISTQEPDPLQYETVRKVLNYLNTIDRTRSILKIVAAQSNFKLVFDTTRNDITNLKINGDQGTLGVFFLNSENIIVGAKYLFEQSIIEEICKPDFKFDENLDVKIAQIIGTFKHELCHYAMLLTFKNRCKPFSLDCDHEFQAIIDECKKKSEKSTNADELRIIGSVFTEYPENVWAAELVVRPAQIYAEFIRKPNILLNFRVHFYKLFKYFDNEVMPKVESSLQIVENLSKIDTEIGFDDLTNELQLTLKNSWIKFQGNFSKISSLINSNEEILRCLKTYQIRTVLGNFNFLKIGEEIEEPKNYIVRSFFQKSTQSKLNFDEISKFANSKKIFIIREGVEEGKTKFLDYAASQIKMHNVDKWILKVDQKLHGNLVKIQNILNFLIENVLELDENSFEANVFEVLFKSGRIVIIWDHYELKDI</sequence>
<dbReference type="EMBL" id="JADBJN010000149">
    <property type="protein sequence ID" value="KAG5666097.1"/>
    <property type="molecule type" value="Genomic_DNA"/>
</dbReference>
<name>A0A9J6B8A3_POLVA</name>
<keyword evidence="2" id="KW-1185">Reference proteome</keyword>
<evidence type="ECO:0000313" key="2">
    <source>
        <dbReference type="Proteomes" id="UP001107558"/>
    </source>
</evidence>
<accession>A0A9J6B8A3</accession>
<reference evidence="1" key="1">
    <citation type="submission" date="2021-03" db="EMBL/GenBank/DDBJ databases">
        <title>Chromosome level genome of the anhydrobiotic midge Polypedilum vanderplanki.</title>
        <authorList>
            <person name="Yoshida Y."/>
            <person name="Kikawada T."/>
            <person name="Gusev O."/>
        </authorList>
    </citation>
    <scope>NUCLEOTIDE SEQUENCE</scope>
    <source>
        <strain evidence="1">NIAS01</strain>
        <tissue evidence="1">Whole body or cell culture</tissue>
    </source>
</reference>
<dbReference type="Proteomes" id="UP001107558">
    <property type="component" value="Unassembled WGS sequence"/>
</dbReference>
<organism evidence="1 2">
    <name type="scientific">Polypedilum vanderplanki</name>
    <name type="common">Sleeping chironomid midge</name>
    <dbReference type="NCBI Taxonomy" id="319348"/>
    <lineage>
        <taxon>Eukaryota</taxon>
        <taxon>Metazoa</taxon>
        <taxon>Ecdysozoa</taxon>
        <taxon>Arthropoda</taxon>
        <taxon>Hexapoda</taxon>
        <taxon>Insecta</taxon>
        <taxon>Pterygota</taxon>
        <taxon>Neoptera</taxon>
        <taxon>Endopterygota</taxon>
        <taxon>Diptera</taxon>
        <taxon>Nematocera</taxon>
        <taxon>Chironomoidea</taxon>
        <taxon>Chironomidae</taxon>
        <taxon>Chironominae</taxon>
        <taxon>Polypedilum</taxon>
        <taxon>Polypedilum</taxon>
    </lineage>
</organism>
<protein>
    <submittedName>
        <fullName evidence="1">Uncharacterized protein</fullName>
    </submittedName>
</protein>